<dbReference type="EC" id="2.4.99.17" evidence="10 13"/>
<dbReference type="GO" id="GO:0008616">
    <property type="term" value="P:tRNA queuosine(34) biosynthetic process"/>
    <property type="evidence" value="ECO:0007669"/>
    <property type="project" value="UniProtKB-UniRule"/>
</dbReference>
<evidence type="ECO:0000256" key="7">
    <source>
        <dbReference type="ARBA" id="ARBA00022785"/>
    </source>
</evidence>
<evidence type="ECO:0000256" key="10">
    <source>
        <dbReference type="ARBA" id="ARBA00066503"/>
    </source>
</evidence>
<dbReference type="HAMAP" id="MF_00113">
    <property type="entry name" value="QueA"/>
    <property type="match status" value="1"/>
</dbReference>
<reference evidence="14 15" key="1">
    <citation type="submission" date="2015-04" db="EMBL/GenBank/DDBJ databases">
        <title>Complete Sequence for the Genome of the Thioalkalivibrio versutus D301.</title>
        <authorList>
            <person name="Mu T."/>
            <person name="Zhou J."/>
            <person name="Xu X."/>
        </authorList>
    </citation>
    <scope>NUCLEOTIDE SEQUENCE [LARGE SCALE GENOMIC DNA]</scope>
    <source>
        <strain evidence="14 15">D301</strain>
    </source>
</reference>
<dbReference type="SUPFAM" id="SSF111337">
    <property type="entry name" value="QueA-like"/>
    <property type="match status" value="1"/>
</dbReference>
<keyword evidence="6 13" id="KW-0949">S-adenosyl-L-methionine</keyword>
<dbReference type="FunFam" id="3.40.1780.10:FF:000001">
    <property type="entry name" value="S-adenosylmethionine:tRNA ribosyltransferase-isomerase"/>
    <property type="match status" value="1"/>
</dbReference>
<dbReference type="STRING" id="106634.TVD_05620"/>
<dbReference type="GO" id="GO:0051075">
    <property type="term" value="F:S-adenosylmethionine:tRNA ribosyltransferase-isomerase activity"/>
    <property type="evidence" value="ECO:0007669"/>
    <property type="project" value="UniProtKB-EC"/>
</dbReference>
<accession>A0A0G3G0Y0</accession>
<dbReference type="PANTHER" id="PTHR30307:SF0">
    <property type="entry name" value="S-ADENOSYLMETHIONINE:TRNA RIBOSYLTRANSFERASE-ISOMERASE"/>
    <property type="match status" value="1"/>
</dbReference>
<dbReference type="RefSeq" id="WP_047251034.1">
    <property type="nucleotide sequence ID" value="NZ_CP011367.1"/>
</dbReference>
<dbReference type="InterPro" id="IPR003699">
    <property type="entry name" value="QueA"/>
</dbReference>
<comment type="subunit">
    <text evidence="3 13">Monomer.</text>
</comment>
<evidence type="ECO:0000313" key="14">
    <source>
        <dbReference type="EMBL" id="AKJ94873.1"/>
    </source>
</evidence>
<comment type="catalytic activity">
    <reaction evidence="8 13">
        <text>7-aminomethyl-7-carbaguanosine(34) in tRNA + S-adenosyl-L-methionine = epoxyqueuosine(34) in tRNA + adenine + L-methionine + 2 H(+)</text>
        <dbReference type="Rhea" id="RHEA:32155"/>
        <dbReference type="Rhea" id="RHEA-COMP:10342"/>
        <dbReference type="Rhea" id="RHEA-COMP:18582"/>
        <dbReference type="ChEBI" id="CHEBI:15378"/>
        <dbReference type="ChEBI" id="CHEBI:16708"/>
        <dbReference type="ChEBI" id="CHEBI:57844"/>
        <dbReference type="ChEBI" id="CHEBI:59789"/>
        <dbReference type="ChEBI" id="CHEBI:82833"/>
        <dbReference type="ChEBI" id="CHEBI:194443"/>
        <dbReference type="EC" id="2.4.99.17"/>
    </reaction>
</comment>
<dbReference type="UniPathway" id="UPA00392"/>
<evidence type="ECO:0000256" key="11">
    <source>
        <dbReference type="ARBA" id="ARBA00069325"/>
    </source>
</evidence>
<dbReference type="NCBIfam" id="NF001140">
    <property type="entry name" value="PRK00147.1"/>
    <property type="match status" value="1"/>
</dbReference>
<keyword evidence="15" id="KW-1185">Reference proteome</keyword>
<protein>
    <recommendedName>
        <fullName evidence="11 13">S-adenosylmethionine:tRNA ribosyltransferase-isomerase</fullName>
        <ecNumber evidence="10 13">2.4.99.17</ecNumber>
    </recommendedName>
    <alternativeName>
        <fullName evidence="12 13">Queuosine biosynthesis protein QueA</fullName>
    </alternativeName>
</protein>
<evidence type="ECO:0000256" key="3">
    <source>
        <dbReference type="ARBA" id="ARBA00011245"/>
    </source>
</evidence>
<proteinExistence type="inferred from homology"/>
<dbReference type="PATRIC" id="fig|106634.4.peg.1146"/>
<dbReference type="AlphaFoldDB" id="A0A0G3G0Y0"/>
<sequence length="358" mass="38853">MRVADFDYELPPELIAQYPLPDRAGSRLLILEEERPRDARFAEIEDLLRPGDLLVLNDTRVIPARVFGCKESGGQVEVLVERIESPGQVLAMVRASRAPKVGARLRLADAFTVEVTGREGPFFRLALVDADDVLALLREHGHIPLPPYIERADEAHDADRYQTVFAAREGAVAAPTAGLHFDDALLGRLRSAGVETATVTLHVGAGTFQPVKVEDTAAHEMHAEWLEVSPEACAAVAACKARGGRVVAVGTTCVRSLETAAAGGELAPFQGETRLFIQPGDRFRVVDRMVTNFHLPQSTLLMLVAAFAGYRRILDAYAHAVAQRYRFFSYGDAMWLAPGQGDDLPPSMTTAAGESDGV</sequence>
<dbReference type="Gene3D" id="3.40.1780.10">
    <property type="entry name" value="QueA-like"/>
    <property type="match status" value="1"/>
</dbReference>
<evidence type="ECO:0000256" key="2">
    <source>
        <dbReference type="ARBA" id="ARBA00004691"/>
    </source>
</evidence>
<dbReference type="KEGG" id="tvr:TVD_05620"/>
<evidence type="ECO:0000313" key="15">
    <source>
        <dbReference type="Proteomes" id="UP000064201"/>
    </source>
</evidence>
<dbReference type="InterPro" id="IPR042119">
    <property type="entry name" value="QueA_dom2"/>
</dbReference>
<dbReference type="InterPro" id="IPR036100">
    <property type="entry name" value="QueA_sf"/>
</dbReference>
<keyword evidence="4 13" id="KW-0963">Cytoplasm</keyword>
<dbReference type="PANTHER" id="PTHR30307">
    <property type="entry name" value="S-ADENOSYLMETHIONINE:TRNA RIBOSYLTRANSFERASE-ISOMERASE"/>
    <property type="match status" value="1"/>
</dbReference>
<organism evidence="14 15">
    <name type="scientific">Thioalkalivibrio versutus</name>
    <dbReference type="NCBI Taxonomy" id="106634"/>
    <lineage>
        <taxon>Bacteria</taxon>
        <taxon>Pseudomonadati</taxon>
        <taxon>Pseudomonadota</taxon>
        <taxon>Gammaproteobacteria</taxon>
        <taxon>Chromatiales</taxon>
        <taxon>Ectothiorhodospiraceae</taxon>
        <taxon>Thioalkalivibrio</taxon>
    </lineage>
</organism>
<evidence type="ECO:0000256" key="6">
    <source>
        <dbReference type="ARBA" id="ARBA00022691"/>
    </source>
</evidence>
<evidence type="ECO:0000256" key="13">
    <source>
        <dbReference type="HAMAP-Rule" id="MF_00113"/>
    </source>
</evidence>
<evidence type="ECO:0000256" key="4">
    <source>
        <dbReference type="ARBA" id="ARBA00022490"/>
    </source>
</evidence>
<evidence type="ECO:0000256" key="8">
    <source>
        <dbReference type="ARBA" id="ARBA00052751"/>
    </source>
</evidence>
<evidence type="ECO:0000256" key="5">
    <source>
        <dbReference type="ARBA" id="ARBA00022679"/>
    </source>
</evidence>
<dbReference type="NCBIfam" id="TIGR00113">
    <property type="entry name" value="queA"/>
    <property type="match status" value="1"/>
</dbReference>
<dbReference type="GO" id="GO:0005737">
    <property type="term" value="C:cytoplasm"/>
    <property type="evidence" value="ECO:0007669"/>
    <property type="project" value="UniProtKB-SubCell"/>
</dbReference>
<dbReference type="OrthoDB" id="9805933at2"/>
<dbReference type="EMBL" id="CP011367">
    <property type="protein sequence ID" value="AKJ94873.1"/>
    <property type="molecule type" value="Genomic_DNA"/>
</dbReference>
<dbReference type="Pfam" id="PF02547">
    <property type="entry name" value="Queuosine_synth"/>
    <property type="match status" value="1"/>
</dbReference>
<dbReference type="InterPro" id="IPR042118">
    <property type="entry name" value="QueA_dom1"/>
</dbReference>
<keyword evidence="7 13" id="KW-0671">Queuosine biosynthesis</keyword>
<comment type="similarity">
    <text evidence="9 13">Belongs to the QueA family.</text>
</comment>
<name>A0A0G3G0Y0_9GAMM</name>
<gene>
    <name evidence="13" type="primary">queA</name>
    <name evidence="14" type="ORF">TVD_05620</name>
</gene>
<keyword evidence="5 13" id="KW-0808">Transferase</keyword>
<comment type="pathway">
    <text evidence="2 13">tRNA modification; tRNA-queuosine biosynthesis.</text>
</comment>
<comment type="subcellular location">
    <subcellularLocation>
        <location evidence="1 13">Cytoplasm</location>
    </subcellularLocation>
</comment>
<dbReference type="Gene3D" id="2.40.10.240">
    <property type="entry name" value="QueA-like"/>
    <property type="match status" value="1"/>
</dbReference>
<evidence type="ECO:0000256" key="12">
    <source>
        <dbReference type="ARBA" id="ARBA00076160"/>
    </source>
</evidence>
<evidence type="ECO:0000256" key="9">
    <source>
        <dbReference type="ARBA" id="ARBA00061210"/>
    </source>
</evidence>
<evidence type="ECO:0000256" key="1">
    <source>
        <dbReference type="ARBA" id="ARBA00004496"/>
    </source>
</evidence>
<dbReference type="Proteomes" id="UP000064201">
    <property type="component" value="Chromosome"/>
</dbReference>
<comment type="function">
    <text evidence="13">Transfers and isomerizes the ribose moiety from AdoMet to the 7-aminomethyl group of 7-deazaguanine (preQ1-tRNA) to give epoxyqueuosine (oQ-tRNA).</text>
</comment>